<dbReference type="GO" id="GO:0003677">
    <property type="term" value="F:DNA binding"/>
    <property type="evidence" value="ECO:0007669"/>
    <property type="project" value="InterPro"/>
</dbReference>
<dbReference type="InterPro" id="IPR007627">
    <property type="entry name" value="RNA_pol_sigma70_r2"/>
</dbReference>
<dbReference type="Pfam" id="PF08281">
    <property type="entry name" value="Sigma70_r4_2"/>
    <property type="match status" value="1"/>
</dbReference>
<evidence type="ECO:0000256" key="3">
    <source>
        <dbReference type="ARBA" id="ARBA00023082"/>
    </source>
</evidence>
<evidence type="ECO:0000256" key="2">
    <source>
        <dbReference type="ARBA" id="ARBA00023015"/>
    </source>
</evidence>
<dbReference type="Gene3D" id="1.10.1740.10">
    <property type="match status" value="1"/>
</dbReference>
<evidence type="ECO:0000313" key="7">
    <source>
        <dbReference type="EMBL" id="KAA5540760.1"/>
    </source>
</evidence>
<reference evidence="7 8" key="1">
    <citation type="submission" date="2019-08" db="EMBL/GenBank/DDBJ databases">
        <authorList>
            <person name="Dhanesh K."/>
            <person name="Kumar G."/>
            <person name="Sasikala C."/>
            <person name="Venkata Ramana C."/>
        </authorList>
    </citation>
    <scope>NUCLEOTIDE SEQUENCE [LARGE SCALE GENOMIC DNA]</scope>
    <source>
        <strain evidence="7 8">JC645</strain>
    </source>
</reference>
<keyword evidence="2" id="KW-0805">Transcription regulation</keyword>
<dbReference type="GO" id="GO:0006352">
    <property type="term" value="P:DNA-templated transcription initiation"/>
    <property type="evidence" value="ECO:0007669"/>
    <property type="project" value="InterPro"/>
</dbReference>
<name>A0A5M6D2C4_9BACT</name>
<evidence type="ECO:0000256" key="4">
    <source>
        <dbReference type="ARBA" id="ARBA00023163"/>
    </source>
</evidence>
<comment type="caution">
    <text evidence="7">The sequence shown here is derived from an EMBL/GenBank/DDBJ whole genome shotgun (WGS) entry which is preliminary data.</text>
</comment>
<accession>A0A5M6D2C4</accession>
<dbReference type="Gene3D" id="1.10.10.10">
    <property type="entry name" value="Winged helix-like DNA-binding domain superfamily/Winged helix DNA-binding domain"/>
    <property type="match status" value="1"/>
</dbReference>
<keyword evidence="3" id="KW-0731">Sigma factor</keyword>
<dbReference type="SUPFAM" id="SSF88946">
    <property type="entry name" value="Sigma2 domain of RNA polymerase sigma factors"/>
    <property type="match status" value="1"/>
</dbReference>
<evidence type="ECO:0000259" key="5">
    <source>
        <dbReference type="Pfam" id="PF04542"/>
    </source>
</evidence>
<dbReference type="Pfam" id="PF04542">
    <property type="entry name" value="Sigma70_r2"/>
    <property type="match status" value="1"/>
</dbReference>
<dbReference type="AlphaFoldDB" id="A0A5M6D2C4"/>
<evidence type="ECO:0000313" key="8">
    <source>
        <dbReference type="Proteomes" id="UP000324479"/>
    </source>
</evidence>
<feature type="domain" description="RNA polymerase sigma-70 region 2" evidence="5">
    <location>
        <begin position="2"/>
        <end position="60"/>
    </location>
</feature>
<comment type="similarity">
    <text evidence="1">Belongs to the sigma-70 factor family. ECF subfamily.</text>
</comment>
<dbReference type="InterPro" id="IPR013324">
    <property type="entry name" value="RNA_pol_sigma_r3/r4-like"/>
</dbReference>
<proteinExistence type="inferred from homology"/>
<evidence type="ECO:0000256" key="1">
    <source>
        <dbReference type="ARBA" id="ARBA00010641"/>
    </source>
</evidence>
<dbReference type="InterPro" id="IPR014284">
    <property type="entry name" value="RNA_pol_sigma-70_dom"/>
</dbReference>
<dbReference type="InterPro" id="IPR013249">
    <property type="entry name" value="RNA_pol_sigma70_r4_t2"/>
</dbReference>
<dbReference type="PANTHER" id="PTHR43133:SF51">
    <property type="entry name" value="RNA POLYMERASE SIGMA FACTOR"/>
    <property type="match status" value="1"/>
</dbReference>
<dbReference type="InterPro" id="IPR039425">
    <property type="entry name" value="RNA_pol_sigma-70-like"/>
</dbReference>
<keyword evidence="4" id="KW-0804">Transcription</keyword>
<protein>
    <submittedName>
        <fullName evidence="7">Sigma-70 family RNA polymerase sigma factor</fullName>
    </submittedName>
</protein>
<dbReference type="EMBL" id="VWOX01000012">
    <property type="protein sequence ID" value="KAA5540760.1"/>
    <property type="molecule type" value="Genomic_DNA"/>
</dbReference>
<dbReference type="InterPro" id="IPR013325">
    <property type="entry name" value="RNA_pol_sigma_r2"/>
</dbReference>
<dbReference type="SUPFAM" id="SSF88659">
    <property type="entry name" value="Sigma3 and sigma4 domains of RNA polymerase sigma factors"/>
    <property type="match status" value="1"/>
</dbReference>
<dbReference type="GO" id="GO:0016987">
    <property type="term" value="F:sigma factor activity"/>
    <property type="evidence" value="ECO:0007669"/>
    <property type="project" value="UniProtKB-KW"/>
</dbReference>
<dbReference type="InterPro" id="IPR036388">
    <property type="entry name" value="WH-like_DNA-bd_sf"/>
</dbReference>
<gene>
    <name evidence="7" type="ORF">FYK55_20245</name>
</gene>
<keyword evidence="8" id="KW-1185">Reference proteome</keyword>
<feature type="domain" description="RNA polymerase sigma factor 70 region 4 type 2" evidence="6">
    <location>
        <begin position="95"/>
        <end position="146"/>
    </location>
</feature>
<dbReference type="Proteomes" id="UP000324479">
    <property type="component" value="Unassembled WGS sequence"/>
</dbReference>
<evidence type="ECO:0000259" key="6">
    <source>
        <dbReference type="Pfam" id="PF08281"/>
    </source>
</evidence>
<organism evidence="7 8">
    <name type="scientific">Roseiconus nitratireducens</name>
    <dbReference type="NCBI Taxonomy" id="2605748"/>
    <lineage>
        <taxon>Bacteria</taxon>
        <taxon>Pseudomonadati</taxon>
        <taxon>Planctomycetota</taxon>
        <taxon>Planctomycetia</taxon>
        <taxon>Pirellulales</taxon>
        <taxon>Pirellulaceae</taxon>
        <taxon>Roseiconus</taxon>
    </lineage>
</organism>
<dbReference type="CDD" id="cd06171">
    <property type="entry name" value="Sigma70_r4"/>
    <property type="match status" value="1"/>
</dbReference>
<sequence length="163" mass="18613">MLLAFLRTIVDDPATIDDLYQETMLVAWRRLEEVDLSKPFGPWLRGVAGKLVLAHYRKQKALPSFWSEEVLAHIEGQFRAISIRAGDTWEEKIIALHECVEALSTAHRQAIRGRYFRGLSVEELADLLETSVDACKKRLVRARKLLAECLTRKKVFSASGDFQ</sequence>
<dbReference type="PANTHER" id="PTHR43133">
    <property type="entry name" value="RNA POLYMERASE ECF-TYPE SIGMA FACTO"/>
    <property type="match status" value="1"/>
</dbReference>
<dbReference type="NCBIfam" id="TIGR02937">
    <property type="entry name" value="sigma70-ECF"/>
    <property type="match status" value="1"/>
</dbReference>